<sequence length="1022" mass="114034">MSSNNSPTSRLPKEEVSNGTENFCEESSFPFLVIVEQPQSRFRFRYKSEMTGTHGSLMGENQDKTKKTYPTVQLENFHGAQAIIRCSLATNEQDPVPHVHSLEGDFQGDGADYQDIIVNNMNDHTASFQGITIIHTGKKHVKEVLERRLKSLFMQEALVTDRNSQSLSSQVLQHAKELSESKAHSMDLHAVKLKFEALIPSETPGTFQSICRPVYSHPVCNLKATQTGDLRIVRIDKHVSCVTGNEEVFIFVEKVNKRNIKVRFFEVDEESGLETWHAFAEFSELDVHHQYAIAFKTPPYKDLDIESDVDVYLQLFRPQDQAVSEPKPFKYKPRDQPRKRVRLGIGATDSVDSFANTGAYRNSLHGSVIVSPAPQNLSKYGSSGSSDSASDSHLTPSLQGFYNFRYPAYHTPFVTPPKSVQSSTPDIQQLNPRVFGGIPIAYSEPKSSVPPRAQVSMMKIPKIEKNIPAISKPAPVEPSLSSEIDDYLLTMQGQSNTTQDALKSSSCTPANNSKLQKSNFHQDGLFSDSNLSNLLDEYRMPYFIDGNNIRYNELLDPIYPTISRGMENLKIDDGKKSDEETTFKGLDVAKLVGLSLGCSLRKFATSGDILPLMFKLNSLVALQDNSGDNSLHAALTHNQQEAFGLLLAAVSCRDNPGDILNVFNFRRLTPLHIAVTTNNSEAVRLLLQSGADSDLVDKDGNTCIHLASSDPSLFNCLKELLNPKNRAQSNAKFSLEAKNYSEGCSPLYKSVSKQWLEGTEILLQSGANPNEKDCRLGRTPLHAAVECASLSLVQLILKCKQTNPNIQAYDGMTPLHLAVMNRNKEICIELMRFGANPHISCYVPVDYSSFSDGSSDETDEEDSYNDFSRTPLEMAKDIPEIKEILSQNWTVEEIKKEENVTELPATDLPSTTIPSSCSRLDSGIDIDTSSSNIEHSSSKSSKEVLDEKYVDRLSALFHPQSRNFQRLMADLDFQFFRPVLANKENPAKHLFSNLPVSLRTLRTKLVNMQLKEAVNVIDEFLE</sequence>
<comment type="caution">
    <text evidence="3">The sequence shown here is derived from an EMBL/GenBank/DDBJ whole genome shotgun (WGS) entry which is preliminary data.</text>
</comment>
<name>A0AA88HSR1_ARTSF</name>
<dbReference type="InterPro" id="IPR011539">
    <property type="entry name" value="RHD_DNA_bind_dom"/>
</dbReference>
<dbReference type="PROSITE" id="PS50297">
    <property type="entry name" value="ANK_REP_REGION"/>
    <property type="match status" value="2"/>
</dbReference>
<dbReference type="InterPro" id="IPR032397">
    <property type="entry name" value="RHD_dimer"/>
</dbReference>
<dbReference type="Pfam" id="PF16179">
    <property type="entry name" value="RHD_dimer"/>
    <property type="match status" value="1"/>
</dbReference>
<dbReference type="SUPFAM" id="SSF81296">
    <property type="entry name" value="E set domains"/>
    <property type="match status" value="1"/>
</dbReference>
<evidence type="ECO:0000313" key="4">
    <source>
        <dbReference type="Proteomes" id="UP001187531"/>
    </source>
</evidence>
<feature type="repeat" description="ANK" evidence="1">
    <location>
        <begin position="666"/>
        <end position="698"/>
    </location>
</feature>
<dbReference type="GO" id="GO:0048935">
    <property type="term" value="P:peripheral nervous system neuron development"/>
    <property type="evidence" value="ECO:0007669"/>
    <property type="project" value="UniProtKB-ARBA"/>
</dbReference>
<dbReference type="Gene3D" id="1.25.40.20">
    <property type="entry name" value="Ankyrin repeat-containing domain"/>
    <property type="match status" value="1"/>
</dbReference>
<dbReference type="Proteomes" id="UP001187531">
    <property type="component" value="Unassembled WGS sequence"/>
</dbReference>
<dbReference type="GO" id="GO:0000981">
    <property type="term" value="F:DNA-binding transcription factor activity, RNA polymerase II-specific"/>
    <property type="evidence" value="ECO:0007669"/>
    <property type="project" value="TreeGrafter"/>
</dbReference>
<reference evidence="3" key="1">
    <citation type="submission" date="2023-07" db="EMBL/GenBank/DDBJ databases">
        <title>Chromosome-level genome assembly of Artemia franciscana.</title>
        <authorList>
            <person name="Jo E."/>
        </authorList>
    </citation>
    <scope>NUCLEOTIDE SEQUENCE</scope>
    <source>
        <tissue evidence="3">Whole body</tissue>
    </source>
</reference>
<dbReference type="PROSITE" id="PS50088">
    <property type="entry name" value="ANK_REPEAT"/>
    <property type="match status" value="3"/>
</dbReference>
<dbReference type="InterPro" id="IPR000451">
    <property type="entry name" value="NFkB/Dor"/>
</dbReference>
<dbReference type="GO" id="GO:0002225">
    <property type="term" value="P:positive regulation of antimicrobial peptide production"/>
    <property type="evidence" value="ECO:0007669"/>
    <property type="project" value="UniProtKB-ARBA"/>
</dbReference>
<evidence type="ECO:0000256" key="1">
    <source>
        <dbReference type="PROSITE-ProRule" id="PRU00023"/>
    </source>
</evidence>
<dbReference type="InterPro" id="IPR013783">
    <property type="entry name" value="Ig-like_fold"/>
</dbReference>
<evidence type="ECO:0000313" key="3">
    <source>
        <dbReference type="EMBL" id="KAK2717250.1"/>
    </source>
</evidence>
<dbReference type="GO" id="GO:0005654">
    <property type="term" value="C:nucleoplasm"/>
    <property type="evidence" value="ECO:0007669"/>
    <property type="project" value="UniProtKB-ARBA"/>
</dbReference>
<dbReference type="PANTHER" id="PTHR24169">
    <property type="entry name" value="NUCLEAR FACTOR NF-KAPPA-B PROTEIN"/>
    <property type="match status" value="1"/>
</dbReference>
<dbReference type="SUPFAM" id="SSF49417">
    <property type="entry name" value="p53-like transcription factors"/>
    <property type="match status" value="1"/>
</dbReference>
<dbReference type="InterPro" id="IPR033926">
    <property type="entry name" value="IPT_NFkappaB"/>
</dbReference>
<dbReference type="SMART" id="SM00248">
    <property type="entry name" value="ANK"/>
    <property type="match status" value="6"/>
</dbReference>
<dbReference type="Pfam" id="PF00554">
    <property type="entry name" value="RHD_DNA_bind"/>
    <property type="match status" value="1"/>
</dbReference>
<organism evidence="3 4">
    <name type="scientific">Artemia franciscana</name>
    <name type="common">Brine shrimp</name>
    <name type="synonym">Artemia sanfranciscana</name>
    <dbReference type="NCBI Taxonomy" id="6661"/>
    <lineage>
        <taxon>Eukaryota</taxon>
        <taxon>Metazoa</taxon>
        <taxon>Ecdysozoa</taxon>
        <taxon>Arthropoda</taxon>
        <taxon>Crustacea</taxon>
        <taxon>Branchiopoda</taxon>
        <taxon>Anostraca</taxon>
        <taxon>Artemiidae</taxon>
        <taxon>Artemia</taxon>
    </lineage>
</organism>
<dbReference type="SUPFAM" id="SSF48403">
    <property type="entry name" value="Ankyrin repeat"/>
    <property type="match status" value="1"/>
</dbReference>
<dbReference type="PRINTS" id="PR00057">
    <property type="entry name" value="NFKBTNSCPFCT"/>
</dbReference>
<feature type="repeat" description="ANK" evidence="1">
    <location>
        <begin position="810"/>
        <end position="842"/>
    </location>
</feature>
<dbReference type="AlphaFoldDB" id="A0AA88HSR1"/>
<dbReference type="GO" id="GO:0035206">
    <property type="term" value="P:regulation of hemocyte proliferation"/>
    <property type="evidence" value="ECO:0007669"/>
    <property type="project" value="UniProtKB-ARBA"/>
</dbReference>
<dbReference type="Gene3D" id="2.60.40.10">
    <property type="entry name" value="Immunoglobulins"/>
    <property type="match status" value="1"/>
</dbReference>
<dbReference type="InterPro" id="IPR036770">
    <property type="entry name" value="Ankyrin_rpt-contain_sf"/>
</dbReference>
<keyword evidence="4" id="KW-1185">Reference proteome</keyword>
<dbReference type="InterPro" id="IPR014756">
    <property type="entry name" value="Ig_E-set"/>
</dbReference>
<dbReference type="GO" id="GO:0000978">
    <property type="term" value="F:RNA polymerase II cis-regulatory region sequence-specific DNA binding"/>
    <property type="evidence" value="ECO:0007669"/>
    <property type="project" value="TreeGrafter"/>
</dbReference>
<dbReference type="EMBL" id="JAVRJZ010000011">
    <property type="protein sequence ID" value="KAK2717250.1"/>
    <property type="molecule type" value="Genomic_DNA"/>
</dbReference>
<dbReference type="GO" id="GO:0005737">
    <property type="term" value="C:cytoplasm"/>
    <property type="evidence" value="ECO:0007669"/>
    <property type="project" value="InterPro"/>
</dbReference>
<dbReference type="Pfam" id="PF12796">
    <property type="entry name" value="Ank_2"/>
    <property type="match status" value="2"/>
</dbReference>
<dbReference type="GO" id="GO:0045087">
    <property type="term" value="P:innate immune response"/>
    <property type="evidence" value="ECO:0007669"/>
    <property type="project" value="UniProtKB-ARBA"/>
</dbReference>
<proteinExistence type="predicted"/>
<dbReference type="Gene3D" id="2.60.40.340">
    <property type="entry name" value="Rel homology domain (RHD), DNA-binding domain"/>
    <property type="match status" value="1"/>
</dbReference>
<feature type="repeat" description="ANK" evidence="1">
    <location>
        <begin position="742"/>
        <end position="774"/>
    </location>
</feature>
<dbReference type="InterPro" id="IPR002909">
    <property type="entry name" value="IPT_dom"/>
</dbReference>
<dbReference type="CDD" id="cd01177">
    <property type="entry name" value="IPT_NFkappaB"/>
    <property type="match status" value="1"/>
</dbReference>
<dbReference type="InterPro" id="IPR008967">
    <property type="entry name" value="p53-like_TF_DNA-bd_sf"/>
</dbReference>
<keyword evidence="1" id="KW-0040">ANK repeat</keyword>
<dbReference type="InterPro" id="IPR037059">
    <property type="entry name" value="RHD_DNA_bind_dom_sf"/>
</dbReference>
<dbReference type="SMART" id="SM00429">
    <property type="entry name" value="IPT"/>
    <property type="match status" value="1"/>
</dbReference>
<dbReference type="GO" id="GO:0008063">
    <property type="term" value="P:Toll signaling pathway"/>
    <property type="evidence" value="ECO:0007669"/>
    <property type="project" value="UniProtKB-ARBA"/>
</dbReference>
<dbReference type="FunFam" id="2.60.40.10:FF:000046">
    <property type="entry name" value="Nuclear factor NF-kappa-B p105 subunit"/>
    <property type="match status" value="1"/>
</dbReference>
<evidence type="ECO:0000259" key="2">
    <source>
        <dbReference type="PROSITE" id="PS50254"/>
    </source>
</evidence>
<feature type="domain" description="RHD" evidence="2">
    <location>
        <begin position="27"/>
        <end position="226"/>
    </location>
</feature>
<dbReference type="PANTHER" id="PTHR24169:SF28">
    <property type="entry name" value="NUCLEAR FACTOR NF-KAPPA-B P110 SUBUNIT"/>
    <property type="match status" value="1"/>
</dbReference>
<dbReference type="InterPro" id="IPR002110">
    <property type="entry name" value="Ankyrin_rpt"/>
</dbReference>
<gene>
    <name evidence="3" type="ORF">QYM36_007390</name>
</gene>
<protein>
    <recommendedName>
        <fullName evidence="2">RHD domain-containing protein</fullName>
    </recommendedName>
</protein>
<dbReference type="PROSITE" id="PS50254">
    <property type="entry name" value="REL_2"/>
    <property type="match status" value="1"/>
</dbReference>
<dbReference type="GO" id="GO:0007249">
    <property type="term" value="P:canonical NF-kappaB signal transduction"/>
    <property type="evidence" value="ECO:0007669"/>
    <property type="project" value="UniProtKB-ARBA"/>
</dbReference>
<accession>A0AA88HSR1</accession>